<dbReference type="EMBL" id="JPOS01000012">
    <property type="protein sequence ID" value="KGE89097.1"/>
    <property type="molecule type" value="Genomic_DNA"/>
</dbReference>
<dbReference type="Gene3D" id="2.60.40.740">
    <property type="match status" value="2"/>
</dbReference>
<accession>A0A098SDM2</accession>
<dbReference type="OrthoDB" id="610082at2"/>
<gene>
    <name evidence="2" type="ORF">IX84_04810</name>
</gene>
<dbReference type="InterPro" id="IPR026341">
    <property type="entry name" value="T9SS_type_B"/>
</dbReference>
<keyword evidence="1" id="KW-0732">Signal</keyword>
<dbReference type="InterPro" id="IPR013783">
    <property type="entry name" value="Ig-like_fold"/>
</dbReference>
<proteinExistence type="predicted"/>
<dbReference type="SUPFAM" id="SSF49299">
    <property type="entry name" value="PKD domain"/>
    <property type="match status" value="1"/>
</dbReference>
<evidence type="ECO:0000313" key="3">
    <source>
        <dbReference type="Proteomes" id="UP000029736"/>
    </source>
</evidence>
<protein>
    <recommendedName>
        <fullName evidence="4">PKD domain-containing protein</fullName>
    </recommendedName>
</protein>
<dbReference type="NCBIfam" id="TIGR04131">
    <property type="entry name" value="Bac_Flav_CTERM"/>
    <property type="match status" value="1"/>
</dbReference>
<dbReference type="RefSeq" id="WP_044216917.1">
    <property type="nucleotide sequence ID" value="NZ_JBKAGJ010000001.1"/>
</dbReference>
<dbReference type="AlphaFoldDB" id="A0A098SDM2"/>
<dbReference type="Gene3D" id="2.60.40.10">
    <property type="entry name" value="Immunoglobulins"/>
    <property type="match status" value="1"/>
</dbReference>
<dbReference type="Pfam" id="PF13573">
    <property type="entry name" value="SprB"/>
    <property type="match status" value="5"/>
</dbReference>
<evidence type="ECO:0000256" key="1">
    <source>
        <dbReference type="SAM" id="SignalP"/>
    </source>
</evidence>
<dbReference type="InterPro" id="IPR025667">
    <property type="entry name" value="SprB_repeat"/>
</dbReference>
<dbReference type="Pfam" id="PF13585">
    <property type="entry name" value="CHU_C"/>
    <property type="match status" value="1"/>
</dbReference>
<dbReference type="STRING" id="1524460.IX84_04810"/>
<keyword evidence="3" id="KW-1185">Reference proteome</keyword>
<feature type="signal peptide" evidence="1">
    <location>
        <begin position="1"/>
        <end position="22"/>
    </location>
</feature>
<dbReference type="InterPro" id="IPR035986">
    <property type="entry name" value="PKD_dom_sf"/>
</dbReference>
<comment type="caution">
    <text evidence="2">The sequence shown here is derived from an EMBL/GenBank/DDBJ whole genome shotgun (WGS) entry which is preliminary data.</text>
</comment>
<dbReference type="Proteomes" id="UP000029736">
    <property type="component" value="Unassembled WGS sequence"/>
</dbReference>
<feature type="chain" id="PRO_5001940163" description="PKD domain-containing protein" evidence="1">
    <location>
        <begin position="23"/>
        <end position="979"/>
    </location>
</feature>
<evidence type="ECO:0000313" key="2">
    <source>
        <dbReference type="EMBL" id="KGE89097.1"/>
    </source>
</evidence>
<reference evidence="2 3" key="1">
    <citation type="journal article" date="2014" name="Int. J. Syst. Evol. Microbiol.">
        <title>Phaeodactylibacter xiamenensis gen. nov., sp. nov., a member of the family Saprospiraceae isolated from the marine alga Phaeodactylum tricornutum.</title>
        <authorList>
            <person name="Chen Z.Jr."/>
            <person name="Lei X."/>
            <person name="Lai Q."/>
            <person name="Li Y."/>
            <person name="Zhang B."/>
            <person name="Zhang J."/>
            <person name="Zhang H."/>
            <person name="Yang L."/>
            <person name="Zheng W."/>
            <person name="Tian Y."/>
            <person name="Yu Z."/>
            <person name="Xu H.Jr."/>
            <person name="Zheng T."/>
        </authorList>
    </citation>
    <scope>NUCLEOTIDE SEQUENCE [LARGE SCALE GENOMIC DNA]</scope>
    <source>
        <strain evidence="2 3">KD52</strain>
    </source>
</reference>
<evidence type="ECO:0008006" key="4">
    <source>
        <dbReference type="Google" id="ProtNLM"/>
    </source>
</evidence>
<name>A0A098SDM2_9BACT</name>
<sequence length="979" mass="102998">MKTTKSILVTGLCILPLLGALAQPANDECANAFFIEEPVNWCSSDGQFTTVEASANPDQSPSCFTAEGDVWFTFTAVAPSVSISVLGGFFSNQLSQPQVALYAGSCTDLTEVTCQTGSGLSLQIIETGLQLGQTYYLQVQGVAIGNFSLCLNNYSGAITATSDCPQAAVLCNQAPFVIPQVTDGGNDPSEADDAECLNIAGLPVETFSTWFVWTAAESGSLTFALTPINETDDLDFVLYEFPNGPGDCSGKTVLRCMASSCIGPTGLNDTALDISEAPGCGPGDDNFLAAVQMEEGVTYGLMVNNFSQTTIGFEVEFGGTASFVGGEERLAAEADEVCQDSLLTFVGLNPPGSSNVVDWQWEFGPGATPAFASGPGPHEVAFGISGTQLVLLRATTAQGCTSTEILPIEVLCCTDNFQVSATTMPPSCPGDSDGSIALDIEGPNGPPFFITWEDGSSSNPRTGLPAGLYSVTLSDTSECQAIRTFEVPSAQPFEVDTLLSLPSCDAGVDGSISLEVSGGAPPFSYAWAGMPFSNNNTLSNLSAGLYTVAIQDNLGCMDTLEINLQELQLVLDPQVTDITPPSCFGRSDGQITLVIANGLPPYQFDFNDGNGYVPSNALSQLASGIYTVNVVDANLCEGQFIIELADPPPLEPGLQPTNISCTGAADGLLLAAPSGGTPPYSYAWENGSDAPQREALPPGIYTLTLTDLNGCTAITTYEMADPEPVIASFDSIAGPVCFGDQNGYLAVAVTGGQPPYLYQIGGSNPQGDAAFPNLAAGSYSITVADSRNCSTTADANVPVPERLTLTLTSNSPIVLGNNAWLRALTNAAEPAILWSPPDFLSCADCATPEITQPTQSMTYQVEITDDKGCSITDSINLEVLLRYPAYLPNAFSPNDDGINDTWAPQGGPALERWLQMQVYDRWGGLIFEAQNPNGQNAVLEWDGRAENQPMPIGVYTCIIEGQFIDGTVRQFHSDVLLTR</sequence>
<organism evidence="2 3">
    <name type="scientific">Phaeodactylibacter xiamenensis</name>
    <dbReference type="NCBI Taxonomy" id="1524460"/>
    <lineage>
        <taxon>Bacteria</taxon>
        <taxon>Pseudomonadati</taxon>
        <taxon>Bacteroidota</taxon>
        <taxon>Saprospiria</taxon>
        <taxon>Saprospirales</taxon>
        <taxon>Haliscomenobacteraceae</taxon>
        <taxon>Phaeodactylibacter</taxon>
    </lineage>
</organism>